<dbReference type="EMBL" id="QXED01000002">
    <property type="protein sequence ID" value="RIV25450.1"/>
    <property type="molecule type" value="Genomic_DNA"/>
</dbReference>
<dbReference type="Proteomes" id="UP000283523">
    <property type="component" value="Unassembled WGS sequence"/>
</dbReference>
<keyword evidence="2" id="KW-1133">Transmembrane helix</keyword>
<evidence type="ECO:0000313" key="5">
    <source>
        <dbReference type="Proteomes" id="UP000283523"/>
    </source>
</evidence>
<dbReference type="SMART" id="SM00331">
    <property type="entry name" value="PP2C_SIG"/>
    <property type="match status" value="1"/>
</dbReference>
<feature type="compositionally biased region" description="Low complexity" evidence="1">
    <location>
        <begin position="334"/>
        <end position="347"/>
    </location>
</feature>
<feature type="transmembrane region" description="Helical" evidence="2">
    <location>
        <begin position="375"/>
        <end position="394"/>
    </location>
</feature>
<feature type="domain" description="PPM-type phosphatase" evidence="3">
    <location>
        <begin position="13"/>
        <end position="247"/>
    </location>
</feature>
<gene>
    <name evidence="4" type="ORF">DYU11_09130</name>
</gene>
<dbReference type="InterPro" id="IPR032774">
    <property type="entry name" value="WG_beta_rep"/>
</dbReference>
<dbReference type="Pfam" id="PF14903">
    <property type="entry name" value="WG_beta_rep"/>
    <property type="match status" value="2"/>
</dbReference>
<dbReference type="AlphaFoldDB" id="A0A418MF66"/>
<dbReference type="PANTHER" id="PTHR37841:SF1">
    <property type="entry name" value="DUF3298 DOMAIN-CONTAINING PROTEIN"/>
    <property type="match status" value="1"/>
</dbReference>
<evidence type="ECO:0000256" key="1">
    <source>
        <dbReference type="SAM" id="MobiDB-lite"/>
    </source>
</evidence>
<dbReference type="InterPro" id="IPR036457">
    <property type="entry name" value="PPM-type-like_dom_sf"/>
</dbReference>
<keyword evidence="2" id="KW-0472">Membrane</keyword>
<name>A0A418MF66_9BACT</name>
<proteinExistence type="predicted"/>
<evidence type="ECO:0000259" key="3">
    <source>
        <dbReference type="PROSITE" id="PS51746"/>
    </source>
</evidence>
<dbReference type="Gene3D" id="3.60.40.10">
    <property type="entry name" value="PPM-type phosphatase domain"/>
    <property type="match status" value="1"/>
</dbReference>
<dbReference type="InterPro" id="IPR001932">
    <property type="entry name" value="PPM-type_phosphatase-like_dom"/>
</dbReference>
<accession>A0A418MF66</accession>
<reference evidence="4 5" key="1">
    <citation type="submission" date="2018-08" db="EMBL/GenBank/DDBJ databases">
        <title>Fibrisoma montanum sp. nov., isolated from Danxia mountain soil.</title>
        <authorList>
            <person name="Huang Y."/>
        </authorList>
    </citation>
    <scope>NUCLEOTIDE SEQUENCE [LARGE SCALE GENOMIC DNA]</scope>
    <source>
        <strain evidence="4 5">HYT19</strain>
    </source>
</reference>
<evidence type="ECO:0000313" key="4">
    <source>
        <dbReference type="EMBL" id="RIV25450.1"/>
    </source>
</evidence>
<dbReference type="SUPFAM" id="SSF81606">
    <property type="entry name" value="PP2C-like"/>
    <property type="match status" value="1"/>
</dbReference>
<dbReference type="Pfam" id="PF13672">
    <property type="entry name" value="PP2C_2"/>
    <property type="match status" value="1"/>
</dbReference>
<comment type="caution">
    <text evidence="4">The sequence shown here is derived from an EMBL/GenBank/DDBJ whole genome shotgun (WGS) entry which is preliminary data.</text>
</comment>
<keyword evidence="2" id="KW-0812">Transmembrane</keyword>
<protein>
    <recommendedName>
        <fullName evidence="3">PPM-type phosphatase domain-containing protein</fullName>
    </recommendedName>
</protein>
<dbReference type="SMART" id="SM00332">
    <property type="entry name" value="PP2Cc"/>
    <property type="match status" value="1"/>
</dbReference>
<dbReference type="CDD" id="cd00143">
    <property type="entry name" value="PP2Cc"/>
    <property type="match status" value="1"/>
</dbReference>
<dbReference type="RefSeq" id="WP_119667332.1">
    <property type="nucleotide sequence ID" value="NZ_QXED01000002.1"/>
</dbReference>
<organism evidence="4 5">
    <name type="scientific">Fibrisoma montanum</name>
    <dbReference type="NCBI Taxonomy" id="2305895"/>
    <lineage>
        <taxon>Bacteria</taxon>
        <taxon>Pseudomonadati</taxon>
        <taxon>Bacteroidota</taxon>
        <taxon>Cytophagia</taxon>
        <taxon>Cytophagales</taxon>
        <taxon>Spirosomataceae</taxon>
        <taxon>Fibrisoma</taxon>
    </lineage>
</organism>
<dbReference type="PANTHER" id="PTHR37841">
    <property type="entry name" value="GLR2918 PROTEIN"/>
    <property type="match status" value="1"/>
</dbReference>
<evidence type="ECO:0000256" key="2">
    <source>
        <dbReference type="SAM" id="Phobius"/>
    </source>
</evidence>
<dbReference type="OrthoDB" id="9801841at2"/>
<sequence>MEVRIAQPLGYSELGSRSNNEDSLYPDPRYVSIGQKWFIVCDGVGGVERGEVASLLAVTSLDAFLRQQPATIITSDYIQQAVAFIETQFNRYFIDHEEAVGMATTLTLVYFHEAGATVAHIGDSRVYHIRNGRVIWRTDDHSYVNELLKAGVVSLSEARRHPQRNIITRALQGGDKPTEASVQIINDLRPGDYFFLCTDGVLERISDELLESTLYPVNQSNAQKLETLRQYSLGNTRDNFTAYLIQIEQVVGEVDIAYRVEPPIYERQYEEIDADESVTLINVPIPEAIRTNLPQSNSQSVEGHEIGSSDQTQIFRSVAHSEATNFTHPQPQVSRSASSHSSSSNYSKEAILAKESAPAKQNKSRLWHRTSRLKLVPVLVLTGVLVGAGVFFLWQINDYRFSEPNKPVKVITQGIPTTQPSTTEASQSIAIPNKNEPSDLNESAISVVEVSDETRLSEKVGNQENIEAGSINHGQSGQTLQIEQRYKQISVVRDPKTKLMGLQNSGGKLIGELVYNKIGVFKKGVAPANHDGKSGYLNRDGAWFDEITDFKNGRVAVRKGNRWGFLDMEGRVSVELLYEQVESFQTDGTAEVVQNGKTIRIDKQGMAVKKLVQNK</sequence>
<keyword evidence="5" id="KW-1185">Reference proteome</keyword>
<dbReference type="PROSITE" id="PS51746">
    <property type="entry name" value="PPM_2"/>
    <property type="match status" value="1"/>
</dbReference>
<feature type="region of interest" description="Disordered" evidence="1">
    <location>
        <begin position="326"/>
        <end position="348"/>
    </location>
</feature>